<evidence type="ECO:0000256" key="2">
    <source>
        <dbReference type="ARBA" id="ARBA00005585"/>
    </source>
</evidence>
<dbReference type="SUPFAM" id="SSF82866">
    <property type="entry name" value="Multidrug efflux transporter AcrB transmembrane domain"/>
    <property type="match status" value="1"/>
</dbReference>
<feature type="transmembrane region" description="Helical" evidence="7">
    <location>
        <begin position="390"/>
        <end position="409"/>
    </location>
</feature>
<keyword evidence="3 7" id="KW-0812">Transmembrane</keyword>
<dbReference type="EMBL" id="UPTC01001115">
    <property type="protein sequence ID" value="VBB31130.1"/>
    <property type="molecule type" value="Genomic_DNA"/>
</dbReference>
<evidence type="ECO:0000313" key="9">
    <source>
        <dbReference type="EMBL" id="VBB31130.1"/>
    </source>
</evidence>
<feature type="transmembrane region" description="Helical" evidence="7">
    <location>
        <begin position="452"/>
        <end position="472"/>
    </location>
</feature>
<evidence type="ECO:0000256" key="6">
    <source>
        <dbReference type="ARBA" id="ARBA00023180"/>
    </source>
</evidence>
<dbReference type="GO" id="GO:0006897">
    <property type="term" value="P:endocytosis"/>
    <property type="evidence" value="ECO:0007669"/>
    <property type="project" value="TreeGrafter"/>
</dbReference>
<evidence type="ECO:0000256" key="7">
    <source>
        <dbReference type="SAM" id="Phobius"/>
    </source>
</evidence>
<organism evidence="9 10">
    <name type="scientific">Acanthocheilonema viteae</name>
    <name type="common">Filarial nematode worm</name>
    <name type="synonym">Dipetalonema viteae</name>
    <dbReference type="NCBI Taxonomy" id="6277"/>
    <lineage>
        <taxon>Eukaryota</taxon>
        <taxon>Metazoa</taxon>
        <taxon>Ecdysozoa</taxon>
        <taxon>Nematoda</taxon>
        <taxon>Chromadorea</taxon>
        <taxon>Rhabditida</taxon>
        <taxon>Spirurina</taxon>
        <taxon>Spiruromorpha</taxon>
        <taxon>Filarioidea</taxon>
        <taxon>Onchocercidae</taxon>
        <taxon>Acanthocheilonema</taxon>
    </lineage>
</organism>
<dbReference type="Proteomes" id="UP000276991">
    <property type="component" value="Unassembled WGS sequence"/>
</dbReference>
<evidence type="ECO:0000256" key="3">
    <source>
        <dbReference type="ARBA" id="ARBA00022692"/>
    </source>
</evidence>
<sequence length="503" mass="56849">MMVRISSRSGYLISTYPLLTIGTSLVLSFSIISILIFNPFIIETDIRHGFAYRSSRSVLEFQRFAEFYNVSWPDLEMMAVLIQPKYSNETILQITPQLCNEIKQVELLIQSYEVPDSKKPIKYDEFRVAGGNLNYFFDAFKFGYDLITVSNKTDGSVVLTYPHGSIFGHQIALSSHFFGVKTIENYTEQGLPTSMESATTIALFYMLKARGFPQKYRLRQWQLALHRLSENGNYSSSFIFYIYGDQIANAEMQRGNMKSLKLFVIGAFLMIVYIACVLHLFTLKSKILIISAAIASPLLATIVSFALMQWFKISITSIMGLIPLLMMGIGVDDAFLLIHGWQNYSSVPDVKKRMTSVINAVWPSISITSVTNVLAFAAGSVTAPPMMSSFCLCMLIAVAMDYILELTIFTPTLALSAHFERNDPDEIEKRRSLCYSTSRWILLSRFVSSKSGFVLIVLMQVILYIIATIGLTRMEANFDPSKTFSSDSKLMTCVKIVDFIYRE</sequence>
<protein>
    <recommendedName>
        <fullName evidence="8">SSD domain-containing protein</fullName>
    </recommendedName>
</protein>
<dbReference type="PANTHER" id="PTHR10796:SF94">
    <property type="entry name" value="SSD DOMAIN-CONTAINING PROTEIN"/>
    <property type="match status" value="1"/>
</dbReference>
<dbReference type="InterPro" id="IPR051697">
    <property type="entry name" value="Patched_domain-protein"/>
</dbReference>
<dbReference type="AlphaFoldDB" id="A0A498SH94"/>
<evidence type="ECO:0000313" key="10">
    <source>
        <dbReference type="Proteomes" id="UP000276991"/>
    </source>
</evidence>
<dbReference type="PANTHER" id="PTHR10796">
    <property type="entry name" value="PATCHED-RELATED"/>
    <property type="match status" value="1"/>
</dbReference>
<dbReference type="Gene3D" id="1.20.1640.10">
    <property type="entry name" value="Multidrug efflux transporter AcrB transmembrane domain"/>
    <property type="match status" value="1"/>
</dbReference>
<dbReference type="GO" id="GO:0018996">
    <property type="term" value="P:molting cycle, collagen and cuticulin-based cuticle"/>
    <property type="evidence" value="ECO:0007669"/>
    <property type="project" value="TreeGrafter"/>
</dbReference>
<proteinExistence type="inferred from homology"/>
<keyword evidence="10" id="KW-1185">Reference proteome</keyword>
<keyword evidence="4 7" id="KW-1133">Transmembrane helix</keyword>
<dbReference type="PROSITE" id="PS50156">
    <property type="entry name" value="SSD"/>
    <property type="match status" value="1"/>
</dbReference>
<dbReference type="InterPro" id="IPR003392">
    <property type="entry name" value="PTHD_SSD"/>
</dbReference>
<dbReference type="InterPro" id="IPR000731">
    <property type="entry name" value="SSD"/>
</dbReference>
<dbReference type="GO" id="GO:0030659">
    <property type="term" value="C:cytoplasmic vesicle membrane"/>
    <property type="evidence" value="ECO:0007669"/>
    <property type="project" value="TreeGrafter"/>
</dbReference>
<feature type="transmembrane region" description="Helical" evidence="7">
    <location>
        <begin position="16"/>
        <end position="37"/>
    </location>
</feature>
<feature type="transmembrane region" description="Helical" evidence="7">
    <location>
        <begin position="287"/>
        <end position="308"/>
    </location>
</feature>
<reference evidence="9 10" key="1">
    <citation type="submission" date="2018-08" db="EMBL/GenBank/DDBJ databases">
        <authorList>
            <person name="Laetsch R D."/>
            <person name="Stevens L."/>
            <person name="Kumar S."/>
            <person name="Blaxter L. M."/>
        </authorList>
    </citation>
    <scope>NUCLEOTIDE SEQUENCE [LARGE SCALE GENOMIC DNA]</scope>
</reference>
<evidence type="ECO:0000256" key="5">
    <source>
        <dbReference type="ARBA" id="ARBA00023136"/>
    </source>
</evidence>
<evidence type="ECO:0000259" key="8">
    <source>
        <dbReference type="PROSITE" id="PS50156"/>
    </source>
</evidence>
<feature type="non-terminal residue" evidence="9">
    <location>
        <position position="503"/>
    </location>
</feature>
<feature type="transmembrane region" description="Helical" evidence="7">
    <location>
        <begin position="262"/>
        <end position="281"/>
    </location>
</feature>
<accession>A0A498SH94</accession>
<dbReference type="OrthoDB" id="6510177at2759"/>
<comment type="similarity">
    <text evidence="2">Belongs to the patched family.</text>
</comment>
<dbReference type="GO" id="GO:0005886">
    <property type="term" value="C:plasma membrane"/>
    <property type="evidence" value="ECO:0007669"/>
    <property type="project" value="TreeGrafter"/>
</dbReference>
<gene>
    <name evidence="9" type="ORF">NAV_LOCUS5921</name>
</gene>
<feature type="transmembrane region" description="Helical" evidence="7">
    <location>
        <begin position="361"/>
        <end position="383"/>
    </location>
</feature>
<feature type="domain" description="SSD" evidence="8">
    <location>
        <begin position="256"/>
        <end position="415"/>
    </location>
</feature>
<keyword evidence="5 7" id="KW-0472">Membrane</keyword>
<dbReference type="Pfam" id="PF02460">
    <property type="entry name" value="Patched"/>
    <property type="match status" value="1"/>
</dbReference>
<evidence type="ECO:0000256" key="4">
    <source>
        <dbReference type="ARBA" id="ARBA00022989"/>
    </source>
</evidence>
<name>A0A498SH94_ACAVI</name>
<evidence type="ECO:0000256" key="1">
    <source>
        <dbReference type="ARBA" id="ARBA00004141"/>
    </source>
</evidence>
<feature type="transmembrane region" description="Helical" evidence="7">
    <location>
        <begin position="320"/>
        <end position="341"/>
    </location>
</feature>
<keyword evidence="6" id="KW-0325">Glycoprotein</keyword>
<comment type="subcellular location">
    <subcellularLocation>
        <location evidence="1">Membrane</location>
        <topology evidence="1">Multi-pass membrane protein</topology>
    </subcellularLocation>
</comment>